<evidence type="ECO:0000259" key="14">
    <source>
        <dbReference type="Pfam" id="PF02163"/>
    </source>
</evidence>
<comment type="subcellular location">
    <subcellularLocation>
        <location evidence="2">Cell membrane</location>
        <topology evidence="2">Multi-pass membrane protein</topology>
    </subcellularLocation>
</comment>
<feature type="transmembrane region" description="Helical" evidence="13">
    <location>
        <begin position="92"/>
        <end position="117"/>
    </location>
</feature>
<evidence type="ECO:0000256" key="11">
    <source>
        <dbReference type="ARBA" id="ARBA00023049"/>
    </source>
</evidence>
<feature type="transmembrane region" description="Helical" evidence="13">
    <location>
        <begin position="129"/>
        <end position="154"/>
    </location>
</feature>
<keyword evidence="16" id="KW-1185">Reference proteome</keyword>
<feature type="transmembrane region" description="Helical" evidence="13">
    <location>
        <begin position="183"/>
        <end position="199"/>
    </location>
</feature>
<dbReference type="InterPro" id="IPR044537">
    <property type="entry name" value="Rip2-like"/>
</dbReference>
<evidence type="ECO:0000256" key="8">
    <source>
        <dbReference type="ARBA" id="ARBA00022801"/>
    </source>
</evidence>
<organism evidence="15 16">
    <name type="scientific">Adlercreutzia wanghongyangiae</name>
    <dbReference type="NCBI Taxonomy" id="3111451"/>
    <lineage>
        <taxon>Bacteria</taxon>
        <taxon>Bacillati</taxon>
        <taxon>Actinomycetota</taxon>
        <taxon>Coriobacteriia</taxon>
        <taxon>Eggerthellales</taxon>
        <taxon>Eggerthellaceae</taxon>
        <taxon>Adlercreutzia</taxon>
    </lineage>
</organism>
<keyword evidence="6 13" id="KW-0812">Transmembrane</keyword>
<dbReference type="Pfam" id="PF02163">
    <property type="entry name" value="Peptidase_M50"/>
    <property type="match status" value="1"/>
</dbReference>
<dbReference type="GO" id="GO:0006508">
    <property type="term" value="P:proteolysis"/>
    <property type="evidence" value="ECO:0007669"/>
    <property type="project" value="UniProtKB-KW"/>
</dbReference>
<dbReference type="InterPro" id="IPR052348">
    <property type="entry name" value="Metallopeptidase_M50B"/>
</dbReference>
<evidence type="ECO:0000256" key="4">
    <source>
        <dbReference type="ARBA" id="ARBA00022475"/>
    </source>
</evidence>
<gene>
    <name evidence="15" type="ORF">VIN30_03830</name>
</gene>
<evidence type="ECO:0000313" key="16">
    <source>
        <dbReference type="Proteomes" id="UP001349994"/>
    </source>
</evidence>
<feature type="domain" description="Peptidase M50" evidence="14">
    <location>
        <begin position="134"/>
        <end position="194"/>
    </location>
</feature>
<name>A0ABU6IGK8_9ACTN</name>
<evidence type="ECO:0000256" key="6">
    <source>
        <dbReference type="ARBA" id="ARBA00022692"/>
    </source>
</evidence>
<keyword evidence="5 15" id="KW-0645">Protease</keyword>
<evidence type="ECO:0000256" key="12">
    <source>
        <dbReference type="ARBA" id="ARBA00023136"/>
    </source>
</evidence>
<dbReference type="GO" id="GO:0008233">
    <property type="term" value="F:peptidase activity"/>
    <property type="evidence" value="ECO:0007669"/>
    <property type="project" value="UniProtKB-KW"/>
</dbReference>
<comment type="caution">
    <text evidence="15">The sequence shown here is derived from an EMBL/GenBank/DDBJ whole genome shotgun (WGS) entry which is preliminary data.</text>
</comment>
<accession>A0ABU6IGK8</accession>
<evidence type="ECO:0000256" key="9">
    <source>
        <dbReference type="ARBA" id="ARBA00022833"/>
    </source>
</evidence>
<evidence type="ECO:0000313" key="15">
    <source>
        <dbReference type="EMBL" id="MEC4175575.1"/>
    </source>
</evidence>
<evidence type="ECO:0000256" key="5">
    <source>
        <dbReference type="ARBA" id="ARBA00022670"/>
    </source>
</evidence>
<reference evidence="15 16" key="1">
    <citation type="submission" date="2024-01" db="EMBL/GenBank/DDBJ databases">
        <title>novel species in genus Adlercreutzia.</title>
        <authorList>
            <person name="Liu X."/>
        </authorList>
    </citation>
    <scope>NUCLEOTIDE SEQUENCE [LARGE SCALE GENOMIC DNA]</scope>
    <source>
        <strain evidence="15 16">R7</strain>
    </source>
</reference>
<keyword evidence="8" id="KW-0378">Hydrolase</keyword>
<feature type="transmembrane region" description="Helical" evidence="13">
    <location>
        <begin position="53"/>
        <end position="71"/>
    </location>
</feature>
<dbReference type="PANTHER" id="PTHR35864">
    <property type="entry name" value="ZINC METALLOPROTEASE MJ0611-RELATED"/>
    <property type="match status" value="1"/>
</dbReference>
<dbReference type="RefSeq" id="WP_326423858.1">
    <property type="nucleotide sequence ID" value="NZ_JAYMFF010000006.1"/>
</dbReference>
<protein>
    <submittedName>
        <fullName evidence="15">Site-2 protease family protein</fullName>
    </submittedName>
</protein>
<keyword evidence="12 13" id="KW-0472">Membrane</keyword>
<evidence type="ECO:0000256" key="2">
    <source>
        <dbReference type="ARBA" id="ARBA00004651"/>
    </source>
</evidence>
<keyword evidence="10 13" id="KW-1133">Transmembrane helix</keyword>
<dbReference type="Proteomes" id="UP001349994">
    <property type="component" value="Unassembled WGS sequence"/>
</dbReference>
<keyword evidence="9" id="KW-0862">Zinc</keyword>
<dbReference type="CDD" id="cd06158">
    <property type="entry name" value="S2P-M50_like_1"/>
    <property type="match status" value="1"/>
</dbReference>
<evidence type="ECO:0000256" key="13">
    <source>
        <dbReference type="SAM" id="Phobius"/>
    </source>
</evidence>
<keyword evidence="4" id="KW-1003">Cell membrane</keyword>
<dbReference type="InterPro" id="IPR008915">
    <property type="entry name" value="Peptidase_M50"/>
</dbReference>
<dbReference type="EMBL" id="JAYMFF010000006">
    <property type="protein sequence ID" value="MEC4175575.1"/>
    <property type="molecule type" value="Genomic_DNA"/>
</dbReference>
<proteinExistence type="inferred from homology"/>
<evidence type="ECO:0000256" key="7">
    <source>
        <dbReference type="ARBA" id="ARBA00022723"/>
    </source>
</evidence>
<sequence length="225" mass="25146">MVSIPYIICSVLSFIPALVLHEVAHGFAAYKLGDPTAKSRGRLSLNPLKHIDPFGTVLLPAMLMFMGMPVFGYAKPVPYNPRYFKNPRRDDVIVGLAGPAANLAMAAVAAVVAWALYAPALGGLIDNELFAYFYLMFLPTFALVNLFLMFFNLLPIPPLDGSSIFAILLPAKYLPKYYRIQQYAFPVFMIVIVLFPYLFHFNPFSWYLGLTAGNLANLMFPFPIY</sequence>
<dbReference type="PANTHER" id="PTHR35864:SF1">
    <property type="entry name" value="ZINC METALLOPROTEASE YWHC-RELATED"/>
    <property type="match status" value="1"/>
</dbReference>
<keyword evidence="11" id="KW-0482">Metalloprotease</keyword>
<keyword evidence="7" id="KW-0479">Metal-binding</keyword>
<evidence type="ECO:0000256" key="10">
    <source>
        <dbReference type="ARBA" id="ARBA00022989"/>
    </source>
</evidence>
<evidence type="ECO:0000256" key="3">
    <source>
        <dbReference type="ARBA" id="ARBA00007931"/>
    </source>
</evidence>
<comment type="cofactor">
    <cofactor evidence="1">
        <name>Zn(2+)</name>
        <dbReference type="ChEBI" id="CHEBI:29105"/>
    </cofactor>
</comment>
<comment type="similarity">
    <text evidence="3">Belongs to the peptidase M50B family.</text>
</comment>
<evidence type="ECO:0000256" key="1">
    <source>
        <dbReference type="ARBA" id="ARBA00001947"/>
    </source>
</evidence>